<comment type="caution">
    <text evidence="1">The sequence shown here is derived from an EMBL/GenBank/DDBJ whole genome shotgun (WGS) entry which is preliminary data.</text>
</comment>
<name>A0ABS8SDB6_DATST</name>
<evidence type="ECO:0000313" key="2">
    <source>
        <dbReference type="Proteomes" id="UP000823775"/>
    </source>
</evidence>
<gene>
    <name evidence="1" type="ORF">HAX54_033475</name>
</gene>
<accession>A0ABS8SDB6</accession>
<dbReference type="EMBL" id="JACEIK010000429">
    <property type="protein sequence ID" value="MCD7456882.1"/>
    <property type="molecule type" value="Genomic_DNA"/>
</dbReference>
<keyword evidence="2" id="KW-1185">Reference proteome</keyword>
<proteinExistence type="predicted"/>
<sequence length="183" mass="21236">MMHNKFGLAKPQSKDKGEVMIKPPKFKARKPHVMTQLAEPPAITFEMLRSHGILQPKNDGIPNPLHKDFDLNKHCAFHFGMQDRDTNECRHLKEEIQKLISSGRISQRSLPQLVWYQPPKIIPTQNYTPTYHPPFTMRPPVQTMWYPPPTIALTSRYIPTPYPQFVTVTYPHNQATMPRATKK</sequence>
<organism evidence="1 2">
    <name type="scientific">Datura stramonium</name>
    <name type="common">Jimsonweed</name>
    <name type="synonym">Common thornapple</name>
    <dbReference type="NCBI Taxonomy" id="4076"/>
    <lineage>
        <taxon>Eukaryota</taxon>
        <taxon>Viridiplantae</taxon>
        <taxon>Streptophyta</taxon>
        <taxon>Embryophyta</taxon>
        <taxon>Tracheophyta</taxon>
        <taxon>Spermatophyta</taxon>
        <taxon>Magnoliopsida</taxon>
        <taxon>eudicotyledons</taxon>
        <taxon>Gunneridae</taxon>
        <taxon>Pentapetalae</taxon>
        <taxon>asterids</taxon>
        <taxon>lamiids</taxon>
        <taxon>Solanales</taxon>
        <taxon>Solanaceae</taxon>
        <taxon>Solanoideae</taxon>
        <taxon>Datureae</taxon>
        <taxon>Datura</taxon>
    </lineage>
</organism>
<reference evidence="1 2" key="1">
    <citation type="journal article" date="2021" name="BMC Genomics">
        <title>Datura genome reveals duplications of psychoactive alkaloid biosynthetic genes and high mutation rate following tissue culture.</title>
        <authorList>
            <person name="Rajewski A."/>
            <person name="Carter-House D."/>
            <person name="Stajich J."/>
            <person name="Litt A."/>
        </authorList>
    </citation>
    <scope>NUCLEOTIDE SEQUENCE [LARGE SCALE GENOMIC DNA]</scope>
    <source>
        <strain evidence="1">AR-01</strain>
    </source>
</reference>
<dbReference type="Proteomes" id="UP000823775">
    <property type="component" value="Unassembled WGS sequence"/>
</dbReference>
<evidence type="ECO:0000313" key="1">
    <source>
        <dbReference type="EMBL" id="MCD7456882.1"/>
    </source>
</evidence>
<protein>
    <submittedName>
        <fullName evidence="1">Uncharacterized protein</fullName>
    </submittedName>
</protein>